<name>A0ACC2BQS5_DIPCM</name>
<reference evidence="2" key="1">
    <citation type="journal article" date="2024" name="Proc. Natl. Acad. Sci. U.S.A.">
        <title>Extraordinary preservation of gene collinearity over three hundred million years revealed in homosporous lycophytes.</title>
        <authorList>
            <person name="Li C."/>
            <person name="Wickell D."/>
            <person name="Kuo L.Y."/>
            <person name="Chen X."/>
            <person name="Nie B."/>
            <person name="Liao X."/>
            <person name="Peng D."/>
            <person name="Ji J."/>
            <person name="Jenkins J."/>
            <person name="Williams M."/>
            <person name="Shu S."/>
            <person name="Plott C."/>
            <person name="Barry K."/>
            <person name="Rajasekar S."/>
            <person name="Grimwood J."/>
            <person name="Han X."/>
            <person name="Sun S."/>
            <person name="Hou Z."/>
            <person name="He W."/>
            <person name="Dai G."/>
            <person name="Sun C."/>
            <person name="Schmutz J."/>
            <person name="Leebens-Mack J.H."/>
            <person name="Li F.W."/>
            <person name="Wang L."/>
        </authorList>
    </citation>
    <scope>NUCLEOTIDE SEQUENCE [LARGE SCALE GENOMIC DNA]</scope>
    <source>
        <strain evidence="2">cv. PW_Plant_1</strain>
    </source>
</reference>
<accession>A0ACC2BQS5</accession>
<dbReference type="Proteomes" id="UP001162992">
    <property type="component" value="Chromosome 14"/>
</dbReference>
<organism evidence="1 2">
    <name type="scientific">Diphasiastrum complanatum</name>
    <name type="common">Issler's clubmoss</name>
    <name type="synonym">Lycopodium complanatum</name>
    <dbReference type="NCBI Taxonomy" id="34168"/>
    <lineage>
        <taxon>Eukaryota</taxon>
        <taxon>Viridiplantae</taxon>
        <taxon>Streptophyta</taxon>
        <taxon>Embryophyta</taxon>
        <taxon>Tracheophyta</taxon>
        <taxon>Lycopodiopsida</taxon>
        <taxon>Lycopodiales</taxon>
        <taxon>Lycopodiaceae</taxon>
        <taxon>Lycopodioideae</taxon>
        <taxon>Diphasiastrum</taxon>
    </lineage>
</organism>
<sequence>MEDHFPDIFGGHDTKEVILEPLCTETGVIRNPEIQLELRKISSFVKSEIKRKTEKFAIQNDIVNITLEIFFTVKEFS</sequence>
<comment type="caution">
    <text evidence="1">The sequence shown here is derived from an EMBL/GenBank/DDBJ whole genome shotgun (WGS) entry which is preliminary data.</text>
</comment>
<proteinExistence type="predicted"/>
<gene>
    <name evidence="1" type="ORF">O6H91_14G072600</name>
</gene>
<keyword evidence="2" id="KW-1185">Reference proteome</keyword>
<dbReference type="EMBL" id="CM055105">
    <property type="protein sequence ID" value="KAJ7532110.1"/>
    <property type="molecule type" value="Genomic_DNA"/>
</dbReference>
<evidence type="ECO:0000313" key="1">
    <source>
        <dbReference type="EMBL" id="KAJ7532110.1"/>
    </source>
</evidence>
<protein>
    <submittedName>
        <fullName evidence="1">Uncharacterized protein</fullName>
    </submittedName>
</protein>
<evidence type="ECO:0000313" key="2">
    <source>
        <dbReference type="Proteomes" id="UP001162992"/>
    </source>
</evidence>